<evidence type="ECO:0000313" key="3">
    <source>
        <dbReference type="Proteomes" id="UP001434737"/>
    </source>
</evidence>
<evidence type="ECO:0000313" key="2">
    <source>
        <dbReference type="EMBL" id="XAM17951.1"/>
    </source>
</evidence>
<dbReference type="RefSeq" id="WP_343353469.1">
    <property type="nucleotide sequence ID" value="NZ_CP145316.1"/>
</dbReference>
<evidence type="ECO:0008006" key="4">
    <source>
        <dbReference type="Google" id="ProtNLM"/>
    </source>
</evidence>
<feature type="signal peptide" evidence="1">
    <location>
        <begin position="1"/>
        <end position="19"/>
    </location>
</feature>
<feature type="chain" id="PRO_5045938897" description="Periplasmic protein" evidence="1">
    <location>
        <begin position="20"/>
        <end position="77"/>
    </location>
</feature>
<keyword evidence="3" id="KW-1185">Reference proteome</keyword>
<evidence type="ECO:0000256" key="1">
    <source>
        <dbReference type="SAM" id="SignalP"/>
    </source>
</evidence>
<dbReference type="EMBL" id="CP145316">
    <property type="protein sequence ID" value="XAM17951.1"/>
    <property type="molecule type" value="Genomic_DNA"/>
</dbReference>
<proteinExistence type="predicted"/>
<dbReference type="Proteomes" id="UP001434737">
    <property type="component" value="Chromosome"/>
</dbReference>
<reference evidence="2 3" key="1">
    <citation type="submission" date="2024-02" db="EMBL/GenBank/DDBJ databases">
        <title>Genome and pathogenicity analysis of Helicobacter mastomyrinus isolated from mice.</title>
        <authorList>
            <person name="Zhu L."/>
        </authorList>
    </citation>
    <scope>NUCLEOTIDE SEQUENCE [LARGE SCALE GENOMIC DNA]</scope>
    <source>
        <strain evidence="2 3">Hm-17</strain>
    </source>
</reference>
<gene>
    <name evidence="2" type="ORF">V3I05_09730</name>
</gene>
<keyword evidence="1" id="KW-0732">Signal</keyword>
<organism evidence="2 3">
    <name type="scientific">Helicobacter mastomyrinus</name>
    <dbReference type="NCBI Taxonomy" id="287948"/>
    <lineage>
        <taxon>Bacteria</taxon>
        <taxon>Pseudomonadati</taxon>
        <taxon>Campylobacterota</taxon>
        <taxon>Epsilonproteobacteria</taxon>
        <taxon>Campylobacterales</taxon>
        <taxon>Helicobacteraceae</taxon>
        <taxon>Helicobacter</taxon>
    </lineage>
</organism>
<accession>A0ABZ3F443</accession>
<name>A0ABZ3F443_9HELI</name>
<sequence length="77" mass="8401">MKKYIALAFFIGLPSFVLADCAALMKKYDAPDPGSKTMAQITRWVKKIENPADAKELEKCMIALAADNPNKAQVAGK</sequence>
<protein>
    <recommendedName>
        <fullName evidence="4">Periplasmic protein</fullName>
    </recommendedName>
</protein>